<sequence length="586" mass="64521">MDKHTLGFKGSKIVVVAIVLLTFIHSVSILYIAIGLAETISSLFAGQALQEQVDSIAKFLLAFFIRQLTALLMQKIAYRYAETAGRELRKQLVSKLFQFGPRLVQSEGTGNVVTLVLDGIAQFRTYVELIIPRMIGTAITPIIVLGYVCWLDPVAAIILAVTMPILIIFMILLGLATKTHMGRQWKSYRLLSNHFVDSLRGLETLKVLGQSKAHSDTIERVSDSYRSATIKTLRMAFLSSFALDFFTTLSVAMVAVNLGLRLIEGDMVLYPSLLILILAPEYFLPIRMVGADYHATLKGKEAGKAIRAVIEKGEAEAVKPASSSTSVQAAEQAEWTWTKDSSLTLKDVSLKHEAEGPASLNNVDLTVQGMMKIGIIGTSGAGKSTLIDILGGFLAPSSGDVTLNGAAIESLAEEGWRQQLTYIPQQPYLFNSSLADNVRFYTPDASEKEVQQAIAAAGLEQVVARLPQGMDEVIGNGGRSLSGGQEQRVALARAFLSQRPIMLLDEPTAHLDIETEYELKETMLPLFENKLVLMATHRLHWMTEMDWVIVLEYGRIAETGTHEELLGRKGLYYEMMRMQMEGVDEG</sequence>
<organism evidence="10 11">
    <name type="scientific">Paenibacillus agilis</name>
    <dbReference type="NCBI Taxonomy" id="3020863"/>
    <lineage>
        <taxon>Bacteria</taxon>
        <taxon>Bacillati</taxon>
        <taxon>Bacillota</taxon>
        <taxon>Bacilli</taxon>
        <taxon>Bacillales</taxon>
        <taxon>Paenibacillaceae</taxon>
        <taxon>Paenibacillus</taxon>
    </lineage>
</organism>
<accession>A0A559IPR8</accession>
<keyword evidence="3" id="KW-0547">Nucleotide-binding</keyword>
<dbReference type="GO" id="GO:0016887">
    <property type="term" value="F:ATP hydrolysis activity"/>
    <property type="evidence" value="ECO:0007669"/>
    <property type="project" value="InterPro"/>
</dbReference>
<dbReference type="InterPro" id="IPR014216">
    <property type="entry name" value="ABC_transptr_CydD"/>
</dbReference>
<evidence type="ECO:0000256" key="7">
    <source>
        <dbReference type="SAM" id="Phobius"/>
    </source>
</evidence>
<evidence type="ECO:0000256" key="6">
    <source>
        <dbReference type="ARBA" id="ARBA00023136"/>
    </source>
</evidence>
<dbReference type="Gene3D" id="1.20.1560.10">
    <property type="entry name" value="ABC transporter type 1, transmembrane domain"/>
    <property type="match status" value="1"/>
</dbReference>
<gene>
    <name evidence="10" type="primary">cydD</name>
    <name evidence="10" type="ORF">FPZ44_17910</name>
</gene>
<dbReference type="InterPro" id="IPR039421">
    <property type="entry name" value="Type_1_exporter"/>
</dbReference>
<feature type="transmembrane region" description="Helical" evidence="7">
    <location>
        <begin position="154"/>
        <end position="176"/>
    </location>
</feature>
<dbReference type="InterPro" id="IPR011527">
    <property type="entry name" value="ABC1_TM_dom"/>
</dbReference>
<dbReference type="GO" id="GO:0140359">
    <property type="term" value="F:ABC-type transporter activity"/>
    <property type="evidence" value="ECO:0007669"/>
    <property type="project" value="InterPro"/>
</dbReference>
<dbReference type="EMBL" id="VNJK01000002">
    <property type="protein sequence ID" value="TVX89642.1"/>
    <property type="molecule type" value="Genomic_DNA"/>
</dbReference>
<feature type="transmembrane region" description="Helical" evidence="7">
    <location>
        <begin position="56"/>
        <end position="73"/>
    </location>
</feature>
<dbReference type="Proteomes" id="UP000318102">
    <property type="component" value="Unassembled WGS sequence"/>
</dbReference>
<proteinExistence type="predicted"/>
<dbReference type="GO" id="GO:0042883">
    <property type="term" value="P:cysteine transport"/>
    <property type="evidence" value="ECO:0007669"/>
    <property type="project" value="InterPro"/>
</dbReference>
<reference evidence="10 11" key="1">
    <citation type="submission" date="2019-07" db="EMBL/GenBank/DDBJ databases">
        <authorList>
            <person name="Kim J."/>
        </authorList>
    </citation>
    <scope>NUCLEOTIDE SEQUENCE [LARGE SCALE GENOMIC DNA]</scope>
    <source>
        <strain evidence="10 11">N4</strain>
    </source>
</reference>
<dbReference type="Pfam" id="PF00005">
    <property type="entry name" value="ABC_tran"/>
    <property type="match status" value="1"/>
</dbReference>
<dbReference type="InterPro" id="IPR036640">
    <property type="entry name" value="ABC1_TM_sf"/>
</dbReference>
<dbReference type="SUPFAM" id="SSF90123">
    <property type="entry name" value="ABC transporter transmembrane region"/>
    <property type="match status" value="1"/>
</dbReference>
<dbReference type="GO" id="GO:0005886">
    <property type="term" value="C:plasma membrane"/>
    <property type="evidence" value="ECO:0007669"/>
    <property type="project" value="UniProtKB-SubCell"/>
</dbReference>
<feature type="transmembrane region" description="Helical" evidence="7">
    <location>
        <begin position="268"/>
        <end position="284"/>
    </location>
</feature>
<dbReference type="Pfam" id="PF00664">
    <property type="entry name" value="ABC_membrane"/>
    <property type="match status" value="1"/>
</dbReference>
<dbReference type="SUPFAM" id="SSF52540">
    <property type="entry name" value="P-loop containing nucleoside triphosphate hydrolases"/>
    <property type="match status" value="1"/>
</dbReference>
<comment type="subcellular location">
    <subcellularLocation>
        <location evidence="1">Cell membrane</location>
        <topology evidence="1">Multi-pass membrane protein</topology>
    </subcellularLocation>
</comment>
<evidence type="ECO:0000259" key="8">
    <source>
        <dbReference type="PROSITE" id="PS50893"/>
    </source>
</evidence>
<evidence type="ECO:0000256" key="5">
    <source>
        <dbReference type="ARBA" id="ARBA00022989"/>
    </source>
</evidence>
<evidence type="ECO:0000256" key="4">
    <source>
        <dbReference type="ARBA" id="ARBA00022840"/>
    </source>
</evidence>
<dbReference type="GO" id="GO:0034040">
    <property type="term" value="F:ATPase-coupled lipid transmembrane transporter activity"/>
    <property type="evidence" value="ECO:0007669"/>
    <property type="project" value="TreeGrafter"/>
</dbReference>
<dbReference type="SMART" id="SM00382">
    <property type="entry name" value="AAA"/>
    <property type="match status" value="1"/>
</dbReference>
<evidence type="ECO:0000313" key="10">
    <source>
        <dbReference type="EMBL" id="TVX89642.1"/>
    </source>
</evidence>
<dbReference type="FunFam" id="3.40.50.300:FF:001542">
    <property type="entry name" value="Thiol reductant ABC exporter subunit CydD"/>
    <property type="match status" value="1"/>
</dbReference>
<keyword evidence="4" id="KW-0067">ATP-binding</keyword>
<keyword evidence="6 7" id="KW-0472">Membrane</keyword>
<feature type="transmembrane region" description="Helical" evidence="7">
    <location>
        <begin position="235"/>
        <end position="256"/>
    </location>
</feature>
<keyword evidence="2 7" id="KW-0812">Transmembrane</keyword>
<feature type="transmembrane region" description="Helical" evidence="7">
    <location>
        <begin position="12"/>
        <end position="36"/>
    </location>
</feature>
<dbReference type="AlphaFoldDB" id="A0A559IPR8"/>
<evidence type="ECO:0000256" key="1">
    <source>
        <dbReference type="ARBA" id="ARBA00004651"/>
    </source>
</evidence>
<feature type="domain" description="ABC transmembrane type-1" evidence="9">
    <location>
        <begin position="16"/>
        <end position="298"/>
    </location>
</feature>
<dbReference type="CDD" id="cd18584">
    <property type="entry name" value="ABC_6TM_AarD_CydD"/>
    <property type="match status" value="1"/>
</dbReference>
<comment type="caution">
    <text evidence="10">The sequence shown here is derived from an EMBL/GenBank/DDBJ whole genome shotgun (WGS) entry which is preliminary data.</text>
</comment>
<evidence type="ECO:0000256" key="3">
    <source>
        <dbReference type="ARBA" id="ARBA00022741"/>
    </source>
</evidence>
<dbReference type="PANTHER" id="PTHR24221">
    <property type="entry name" value="ATP-BINDING CASSETTE SUB-FAMILY B"/>
    <property type="match status" value="1"/>
</dbReference>
<dbReference type="InterPro" id="IPR003593">
    <property type="entry name" value="AAA+_ATPase"/>
</dbReference>
<dbReference type="InterPro" id="IPR003439">
    <property type="entry name" value="ABC_transporter-like_ATP-bd"/>
</dbReference>
<dbReference type="PROSITE" id="PS50893">
    <property type="entry name" value="ABC_TRANSPORTER_2"/>
    <property type="match status" value="1"/>
</dbReference>
<keyword evidence="5 7" id="KW-1133">Transmembrane helix</keyword>
<protein>
    <submittedName>
        <fullName evidence="10">Thiol reductant ABC exporter subunit CydD</fullName>
    </submittedName>
</protein>
<dbReference type="GO" id="GO:0005524">
    <property type="term" value="F:ATP binding"/>
    <property type="evidence" value="ECO:0007669"/>
    <property type="project" value="UniProtKB-KW"/>
</dbReference>
<evidence type="ECO:0000256" key="2">
    <source>
        <dbReference type="ARBA" id="ARBA00022692"/>
    </source>
</evidence>
<feature type="transmembrane region" description="Helical" evidence="7">
    <location>
        <begin position="130"/>
        <end position="148"/>
    </location>
</feature>
<dbReference type="Gene3D" id="3.40.50.300">
    <property type="entry name" value="P-loop containing nucleotide triphosphate hydrolases"/>
    <property type="match status" value="1"/>
</dbReference>
<dbReference type="PROSITE" id="PS50929">
    <property type="entry name" value="ABC_TM1F"/>
    <property type="match status" value="1"/>
</dbReference>
<dbReference type="InterPro" id="IPR027417">
    <property type="entry name" value="P-loop_NTPase"/>
</dbReference>
<name>A0A559IPR8_9BACL</name>
<evidence type="ECO:0000313" key="11">
    <source>
        <dbReference type="Proteomes" id="UP000318102"/>
    </source>
</evidence>
<dbReference type="NCBIfam" id="TIGR02857">
    <property type="entry name" value="CydD"/>
    <property type="match status" value="1"/>
</dbReference>
<dbReference type="RefSeq" id="WP_144992323.1">
    <property type="nucleotide sequence ID" value="NZ_VNJK01000002.1"/>
</dbReference>
<evidence type="ECO:0000259" key="9">
    <source>
        <dbReference type="PROSITE" id="PS50929"/>
    </source>
</evidence>
<dbReference type="PANTHER" id="PTHR24221:SF614">
    <property type="entry name" value="GLUTATHIONE_L-CYSTEINE TRANSPORT SYSTEM ATP-BINDING_PERMEASE PROTEIN CYDC"/>
    <property type="match status" value="1"/>
</dbReference>
<dbReference type="OrthoDB" id="9806127at2"/>
<feature type="domain" description="ABC transporter" evidence="8">
    <location>
        <begin position="343"/>
        <end position="578"/>
    </location>
</feature>
<keyword evidence="11" id="KW-1185">Reference proteome</keyword>